<proteinExistence type="predicted"/>
<accession>A0A2T0SNW5</accession>
<dbReference type="InterPro" id="IPR019292">
    <property type="entry name" value="McrC"/>
</dbReference>
<dbReference type="PANTHER" id="PTHR38733:SF1">
    <property type="entry name" value="TYPE IV METHYL-DIRECTED RESTRICTION ENZYME ECOKMCRBC"/>
    <property type="match status" value="1"/>
</dbReference>
<keyword evidence="2" id="KW-1185">Reference proteome</keyword>
<dbReference type="PANTHER" id="PTHR38733">
    <property type="entry name" value="PROTEIN MCRC"/>
    <property type="match status" value="1"/>
</dbReference>
<dbReference type="AlphaFoldDB" id="A0A2T0SNW5"/>
<organism evidence="1 2">
    <name type="scientific">Umezawaea tangerina</name>
    <dbReference type="NCBI Taxonomy" id="84725"/>
    <lineage>
        <taxon>Bacteria</taxon>
        <taxon>Bacillati</taxon>
        <taxon>Actinomycetota</taxon>
        <taxon>Actinomycetes</taxon>
        <taxon>Pseudonocardiales</taxon>
        <taxon>Pseudonocardiaceae</taxon>
        <taxon>Umezawaea</taxon>
    </lineage>
</organism>
<comment type="caution">
    <text evidence="1">The sequence shown here is derived from an EMBL/GenBank/DDBJ whole genome shotgun (WGS) entry which is preliminary data.</text>
</comment>
<evidence type="ECO:0000313" key="2">
    <source>
        <dbReference type="Proteomes" id="UP000239494"/>
    </source>
</evidence>
<gene>
    <name evidence="1" type="ORF">CLV43_11430</name>
</gene>
<dbReference type="RefSeq" id="WP_106193542.1">
    <property type="nucleotide sequence ID" value="NZ_PVTF01000014.1"/>
</dbReference>
<evidence type="ECO:0000313" key="1">
    <source>
        <dbReference type="EMBL" id="PRY35112.1"/>
    </source>
</evidence>
<dbReference type="OrthoDB" id="5148566at2"/>
<protein>
    <submittedName>
        <fullName evidence="1">5-methylcytosine-specific restriction enzyme subunit McrC</fullName>
    </submittedName>
</protein>
<dbReference type="EMBL" id="PVTF01000014">
    <property type="protein sequence ID" value="PRY35112.1"/>
    <property type="molecule type" value="Genomic_DNA"/>
</dbReference>
<reference evidence="1 2" key="1">
    <citation type="submission" date="2018-03" db="EMBL/GenBank/DDBJ databases">
        <title>Genomic Encyclopedia of Archaeal and Bacterial Type Strains, Phase II (KMG-II): from individual species to whole genera.</title>
        <authorList>
            <person name="Goeker M."/>
        </authorList>
    </citation>
    <scope>NUCLEOTIDE SEQUENCE [LARGE SCALE GENOMIC DNA]</scope>
    <source>
        <strain evidence="1 2">DSM 44720</strain>
    </source>
</reference>
<sequence length="390" mass="43398">MRRLTLPEHKARAFSPIARSTADALTATGVVKVSADLDGRTVLKASSFVGVLRCDEIELRITPKIGIHRLLWLLGHARDPNGWRDDDIVDLSIIDDLVAAVAVSFHAAVRQALTHGVLQGYRTVEEALPLLRGRLRESDQLRRRLGLVVPLEVRYDDYTVDIPENRILLAAARRLLRIPGLPSATHAGLRQLLTTLADVTPLVAGEKPPDTVPSRLTRHYQPALRLARIVLAGRSIDQPPGSTAASGFLFDLNKAFEDWLTVTLRRALEPHGGRLRDQYPSHLDIRRQLRIRPDLVWERQSRPTAVLDAKYKRVQDNDRPHADLYQMLAYCTALGVPEGHLIYASGDIPGSHTVREAGTRLRTWVLDLTRPTDHILAQVSSIAHAVVLTA</sequence>
<name>A0A2T0SNW5_9PSEU</name>
<dbReference type="Pfam" id="PF10117">
    <property type="entry name" value="McrBC"/>
    <property type="match status" value="1"/>
</dbReference>
<dbReference type="Proteomes" id="UP000239494">
    <property type="component" value="Unassembled WGS sequence"/>
</dbReference>